<dbReference type="EMBL" id="BK015374">
    <property type="protein sequence ID" value="DAE03825.1"/>
    <property type="molecule type" value="Genomic_DNA"/>
</dbReference>
<reference evidence="1" key="1">
    <citation type="journal article" date="2021" name="Proc. Natl. Acad. Sci. U.S.A.">
        <title>A Catalog of Tens of Thousands of Viruses from Human Metagenomes Reveals Hidden Associations with Chronic Diseases.</title>
        <authorList>
            <person name="Tisza M.J."/>
            <person name="Buck C.B."/>
        </authorList>
    </citation>
    <scope>NUCLEOTIDE SEQUENCE</scope>
    <source>
        <strain evidence="1">Ct2Pw37</strain>
    </source>
</reference>
<proteinExistence type="predicted"/>
<evidence type="ECO:0000313" key="1">
    <source>
        <dbReference type="EMBL" id="DAE03825.1"/>
    </source>
</evidence>
<name>A0A8S5PBS3_9CAUD</name>
<sequence>MQWLQKFNMSLPATRRNKKIIVLKYGHNNF</sequence>
<protein>
    <submittedName>
        <fullName evidence="1">Uncharacterized protein</fullName>
    </submittedName>
</protein>
<accession>A0A8S5PBS3</accession>
<organism evidence="1">
    <name type="scientific">Myoviridae sp. ct2Pw37</name>
    <dbReference type="NCBI Taxonomy" id="2825021"/>
    <lineage>
        <taxon>Viruses</taxon>
        <taxon>Duplodnaviria</taxon>
        <taxon>Heunggongvirae</taxon>
        <taxon>Uroviricota</taxon>
        <taxon>Caudoviricetes</taxon>
    </lineage>
</organism>